<comment type="similarity">
    <text evidence="2">Belongs to the binding-protein-dependent transport system permease family. HisMQ subfamily.</text>
</comment>
<dbReference type="Pfam" id="PF00528">
    <property type="entry name" value="BPD_transp_1"/>
    <property type="match status" value="1"/>
</dbReference>
<dbReference type="GO" id="GO:0022857">
    <property type="term" value="F:transmembrane transporter activity"/>
    <property type="evidence" value="ECO:0007669"/>
    <property type="project" value="InterPro"/>
</dbReference>
<dbReference type="SUPFAM" id="SSF161098">
    <property type="entry name" value="MetI-like"/>
    <property type="match status" value="1"/>
</dbReference>
<evidence type="ECO:0000256" key="3">
    <source>
        <dbReference type="ARBA" id="ARBA00022448"/>
    </source>
</evidence>
<dbReference type="EMBL" id="JANTHZ010000011">
    <property type="protein sequence ID" value="MCS0497294.1"/>
    <property type="molecule type" value="Genomic_DNA"/>
</dbReference>
<name>A0A9X2PEN4_9HYPH</name>
<evidence type="ECO:0000256" key="6">
    <source>
        <dbReference type="ARBA" id="ARBA00022692"/>
    </source>
</evidence>
<reference evidence="11" key="1">
    <citation type="submission" date="2022-08" db="EMBL/GenBank/DDBJ databases">
        <authorList>
            <person name="Li F."/>
        </authorList>
    </citation>
    <scope>NUCLEOTIDE SEQUENCE</scope>
    <source>
        <strain evidence="11">MQZ15Z-1</strain>
    </source>
</reference>
<dbReference type="Proteomes" id="UP001151088">
    <property type="component" value="Unassembled WGS sequence"/>
</dbReference>
<dbReference type="Gene3D" id="1.10.3720.10">
    <property type="entry name" value="MetI-like"/>
    <property type="match status" value="1"/>
</dbReference>
<evidence type="ECO:0000256" key="7">
    <source>
        <dbReference type="ARBA" id="ARBA00022989"/>
    </source>
</evidence>
<organism evidence="11 12">
    <name type="scientific">Ancylobacter mangrovi</name>
    <dbReference type="NCBI Taxonomy" id="2972472"/>
    <lineage>
        <taxon>Bacteria</taxon>
        <taxon>Pseudomonadati</taxon>
        <taxon>Pseudomonadota</taxon>
        <taxon>Alphaproteobacteria</taxon>
        <taxon>Hyphomicrobiales</taxon>
        <taxon>Xanthobacteraceae</taxon>
        <taxon>Ancylobacter</taxon>
    </lineage>
</organism>
<keyword evidence="12" id="KW-1185">Reference proteome</keyword>
<dbReference type="PANTHER" id="PTHR30614">
    <property type="entry name" value="MEMBRANE COMPONENT OF AMINO ACID ABC TRANSPORTER"/>
    <property type="match status" value="1"/>
</dbReference>
<comment type="caution">
    <text evidence="11">The sequence shown here is derived from an EMBL/GenBank/DDBJ whole genome shotgun (WGS) entry which is preliminary data.</text>
</comment>
<comment type="subcellular location">
    <subcellularLocation>
        <location evidence="1">Cell inner membrane</location>
        <topology evidence="1">Multi-pass membrane protein</topology>
    </subcellularLocation>
    <subcellularLocation>
        <location evidence="9">Cell membrane</location>
        <topology evidence="9">Multi-pass membrane protein</topology>
    </subcellularLocation>
</comment>
<evidence type="ECO:0000313" key="11">
    <source>
        <dbReference type="EMBL" id="MCS0497294.1"/>
    </source>
</evidence>
<dbReference type="InterPro" id="IPR035906">
    <property type="entry name" value="MetI-like_sf"/>
</dbReference>
<dbReference type="InterPro" id="IPR000515">
    <property type="entry name" value="MetI-like"/>
</dbReference>
<proteinExistence type="inferred from homology"/>
<gene>
    <name evidence="11" type="ORF">NVS89_19585</name>
</gene>
<keyword evidence="5" id="KW-0997">Cell inner membrane</keyword>
<dbReference type="AlphaFoldDB" id="A0A9X2PEN4"/>
<evidence type="ECO:0000256" key="2">
    <source>
        <dbReference type="ARBA" id="ARBA00010072"/>
    </source>
</evidence>
<dbReference type="PROSITE" id="PS50928">
    <property type="entry name" value="ABC_TM1"/>
    <property type="match status" value="1"/>
</dbReference>
<evidence type="ECO:0000256" key="5">
    <source>
        <dbReference type="ARBA" id="ARBA00022519"/>
    </source>
</evidence>
<dbReference type="CDD" id="cd06261">
    <property type="entry name" value="TM_PBP2"/>
    <property type="match status" value="1"/>
</dbReference>
<feature type="transmembrane region" description="Helical" evidence="9">
    <location>
        <begin position="197"/>
        <end position="219"/>
    </location>
</feature>
<evidence type="ECO:0000259" key="10">
    <source>
        <dbReference type="PROSITE" id="PS50928"/>
    </source>
</evidence>
<dbReference type="InterPro" id="IPR010065">
    <property type="entry name" value="AA_ABC_transptr_permease_3TM"/>
</dbReference>
<keyword evidence="6 9" id="KW-0812">Transmembrane</keyword>
<dbReference type="NCBIfam" id="TIGR01726">
    <property type="entry name" value="HEQRo_perm_3TM"/>
    <property type="match status" value="1"/>
</dbReference>
<feature type="domain" description="ABC transmembrane type-1" evidence="10">
    <location>
        <begin position="19"/>
        <end position="216"/>
    </location>
</feature>
<protein>
    <submittedName>
        <fullName evidence="11">ABC transporter permease subunit</fullName>
    </submittedName>
</protein>
<evidence type="ECO:0000313" key="12">
    <source>
        <dbReference type="Proteomes" id="UP001151088"/>
    </source>
</evidence>
<dbReference type="GO" id="GO:0006865">
    <property type="term" value="P:amino acid transport"/>
    <property type="evidence" value="ECO:0007669"/>
    <property type="project" value="TreeGrafter"/>
</dbReference>
<dbReference type="PANTHER" id="PTHR30614:SF10">
    <property type="entry name" value="ARGININE ABC TRANSPORTER PERMEASE PROTEIN ARTM"/>
    <property type="match status" value="1"/>
</dbReference>
<dbReference type="GO" id="GO:0043190">
    <property type="term" value="C:ATP-binding cassette (ABC) transporter complex"/>
    <property type="evidence" value="ECO:0007669"/>
    <property type="project" value="InterPro"/>
</dbReference>
<keyword evidence="4" id="KW-1003">Cell membrane</keyword>
<feature type="transmembrane region" description="Helical" evidence="9">
    <location>
        <begin position="158"/>
        <end position="177"/>
    </location>
</feature>
<feature type="transmembrane region" description="Helical" evidence="9">
    <location>
        <begin position="23"/>
        <end position="42"/>
    </location>
</feature>
<keyword evidence="3 9" id="KW-0813">Transport</keyword>
<dbReference type="RefSeq" id="WP_258734453.1">
    <property type="nucleotide sequence ID" value="NZ_JANTHY010000011.1"/>
</dbReference>
<evidence type="ECO:0000256" key="4">
    <source>
        <dbReference type="ARBA" id="ARBA00022475"/>
    </source>
</evidence>
<evidence type="ECO:0000256" key="1">
    <source>
        <dbReference type="ARBA" id="ARBA00004429"/>
    </source>
</evidence>
<keyword evidence="7 9" id="KW-1133">Transmembrane helix</keyword>
<evidence type="ECO:0000256" key="9">
    <source>
        <dbReference type="RuleBase" id="RU363032"/>
    </source>
</evidence>
<feature type="transmembrane region" description="Helical" evidence="9">
    <location>
        <begin position="54"/>
        <end position="76"/>
    </location>
</feature>
<accession>A0A9X2PEN4</accession>
<evidence type="ECO:0000256" key="8">
    <source>
        <dbReference type="ARBA" id="ARBA00023136"/>
    </source>
</evidence>
<keyword evidence="8 9" id="KW-0472">Membrane</keyword>
<dbReference type="InterPro" id="IPR043429">
    <property type="entry name" value="ArtM/GltK/GlnP/TcyL/YhdX-like"/>
</dbReference>
<sequence length="231" mass="25368">MPDLVAGLGPYLPLLLEGARTTLLLFVLTLPIGFLIALPFAFARNARNRALRGLGHGFVLFFRGAPLLVVLFLVYYGLPQVPGIRQSVLWFLLRDPFTVAVIALSLNSAGFQTHIIAGALRNVPANEVEAARAAGFSRPQVFRFIVAPHAVRLGIRSFGNEAVFVLKGTAVVSFITVRDLMGAANQVYFRTFELVPPLVFAALVYLAAVFAVSRFVRLVEWHATPQLRRAR</sequence>